<reference evidence="10" key="1">
    <citation type="submission" date="2020-06" db="EMBL/GenBank/DDBJ databases">
        <title>Draft genome of Bugula neritina, a colonial animal packing powerful symbionts and potential medicines.</title>
        <authorList>
            <person name="Rayko M."/>
        </authorList>
    </citation>
    <scope>NUCLEOTIDE SEQUENCE [LARGE SCALE GENOMIC DNA]</scope>
    <source>
        <strain evidence="10">Kwan_BN1</strain>
    </source>
</reference>
<keyword evidence="11" id="KW-1185">Reference proteome</keyword>
<dbReference type="GO" id="GO:0005634">
    <property type="term" value="C:nucleus"/>
    <property type="evidence" value="ECO:0007669"/>
    <property type="project" value="UniProtKB-SubCell"/>
</dbReference>
<dbReference type="SUPFAM" id="SSF57667">
    <property type="entry name" value="beta-beta-alpha zinc fingers"/>
    <property type="match status" value="2"/>
</dbReference>
<dbReference type="Gene3D" id="3.30.160.60">
    <property type="entry name" value="Classic Zinc Finger"/>
    <property type="match status" value="3"/>
</dbReference>
<name>A0A7J7KPI3_BUGNE</name>
<accession>A0A7J7KPI3</accession>
<dbReference type="PROSITE" id="PS50157">
    <property type="entry name" value="ZINC_FINGER_C2H2_2"/>
    <property type="match status" value="3"/>
</dbReference>
<dbReference type="GO" id="GO:0008270">
    <property type="term" value="F:zinc ion binding"/>
    <property type="evidence" value="ECO:0007669"/>
    <property type="project" value="UniProtKB-KW"/>
</dbReference>
<dbReference type="FunFam" id="3.30.160.60:FF:000018">
    <property type="entry name" value="Krueppel-like factor 15"/>
    <property type="match status" value="1"/>
</dbReference>
<gene>
    <name evidence="10" type="ORF">EB796_001627</name>
</gene>
<dbReference type="Proteomes" id="UP000593567">
    <property type="component" value="Unassembled WGS sequence"/>
</dbReference>
<comment type="subcellular location">
    <subcellularLocation>
        <location evidence="1">Nucleus</location>
    </subcellularLocation>
</comment>
<dbReference type="PANTHER" id="PTHR23235:SF120">
    <property type="entry name" value="KRUPPEL-LIKE FACTOR 15"/>
    <property type="match status" value="1"/>
</dbReference>
<evidence type="ECO:0000256" key="7">
    <source>
        <dbReference type="PROSITE-ProRule" id="PRU00042"/>
    </source>
</evidence>
<dbReference type="FunFam" id="3.30.160.60:FF:000624">
    <property type="entry name" value="zinc finger protein 697"/>
    <property type="match status" value="1"/>
</dbReference>
<evidence type="ECO:0000256" key="4">
    <source>
        <dbReference type="ARBA" id="ARBA00022771"/>
    </source>
</evidence>
<proteinExistence type="predicted"/>
<dbReference type="Pfam" id="PF00096">
    <property type="entry name" value="zf-C2H2"/>
    <property type="match status" value="3"/>
</dbReference>
<evidence type="ECO:0000259" key="9">
    <source>
        <dbReference type="PROSITE" id="PS50157"/>
    </source>
</evidence>
<dbReference type="OrthoDB" id="4748970at2759"/>
<comment type="caution">
    <text evidence="10">The sequence shown here is derived from an EMBL/GenBank/DDBJ whole genome shotgun (WGS) entry which is preliminary data.</text>
</comment>
<keyword evidence="3" id="KW-0677">Repeat</keyword>
<feature type="domain" description="C2H2-type" evidence="9">
    <location>
        <begin position="346"/>
        <end position="371"/>
    </location>
</feature>
<evidence type="ECO:0000256" key="5">
    <source>
        <dbReference type="ARBA" id="ARBA00022833"/>
    </source>
</evidence>
<sequence length="371" mass="41937">MVSELEALLMQGQLCSSSPPYFEPLHDESFVPLSSSLERELCTLQRLNSSGEETYFSENQSPFPSPSSSDLEWDFLFSQGIANENFYQLPAPQQQLYTPTSKRNEFSNMHSNAYNSNCYSNANNSNLQSPMSTFSDPESLSDADQSLDSMLRQYLSDDSSNTVQDSPAYSTYEHTTSNTSMLSSGNNSNIPSNQNIVVLGVDLKNLTNQHTAPPHPDHIYQQPTPPVTKAVSLIKPRMVTAPIYGHDYTLKVEYVPPTHMGLHSRPQSTNLSKDILKMTMDPDKIFHCDYPGCSKVYAKSSHLKAHLRRHTGEKPFVCTWDGCGWKFSRSDELARHKRSHSGIKPYPCKICDKKFGRSDHLSKHMKVHRKW</sequence>
<dbReference type="FunFam" id="3.30.160.60:FF:000125">
    <property type="entry name" value="Putative zinc finger protein 143"/>
    <property type="match status" value="1"/>
</dbReference>
<evidence type="ECO:0000256" key="6">
    <source>
        <dbReference type="ARBA" id="ARBA00023242"/>
    </source>
</evidence>
<dbReference type="InterPro" id="IPR036236">
    <property type="entry name" value="Znf_C2H2_sf"/>
</dbReference>
<organism evidence="10 11">
    <name type="scientific">Bugula neritina</name>
    <name type="common">Brown bryozoan</name>
    <name type="synonym">Sertularia neritina</name>
    <dbReference type="NCBI Taxonomy" id="10212"/>
    <lineage>
        <taxon>Eukaryota</taxon>
        <taxon>Metazoa</taxon>
        <taxon>Spiralia</taxon>
        <taxon>Lophotrochozoa</taxon>
        <taxon>Bryozoa</taxon>
        <taxon>Gymnolaemata</taxon>
        <taxon>Cheilostomatida</taxon>
        <taxon>Flustrina</taxon>
        <taxon>Buguloidea</taxon>
        <taxon>Bugulidae</taxon>
        <taxon>Bugula</taxon>
    </lineage>
</organism>
<evidence type="ECO:0000256" key="1">
    <source>
        <dbReference type="ARBA" id="ARBA00004123"/>
    </source>
</evidence>
<evidence type="ECO:0000256" key="2">
    <source>
        <dbReference type="ARBA" id="ARBA00022723"/>
    </source>
</evidence>
<feature type="domain" description="C2H2-type" evidence="9">
    <location>
        <begin position="316"/>
        <end position="345"/>
    </location>
</feature>
<dbReference type="GO" id="GO:0000978">
    <property type="term" value="F:RNA polymerase II cis-regulatory region sequence-specific DNA binding"/>
    <property type="evidence" value="ECO:0007669"/>
    <property type="project" value="TreeGrafter"/>
</dbReference>
<keyword evidence="4 7" id="KW-0863">Zinc-finger</keyword>
<feature type="region of interest" description="Disordered" evidence="8">
    <location>
        <begin position="157"/>
        <end position="189"/>
    </location>
</feature>
<dbReference type="GO" id="GO:0000981">
    <property type="term" value="F:DNA-binding transcription factor activity, RNA polymerase II-specific"/>
    <property type="evidence" value="ECO:0007669"/>
    <property type="project" value="TreeGrafter"/>
</dbReference>
<protein>
    <submittedName>
        <fullName evidence="10">KLF5</fullName>
    </submittedName>
</protein>
<dbReference type="AlphaFoldDB" id="A0A7J7KPI3"/>
<dbReference type="PANTHER" id="PTHR23235">
    <property type="entry name" value="KRUEPPEL-LIKE TRANSCRIPTION FACTOR"/>
    <property type="match status" value="1"/>
</dbReference>
<dbReference type="SMART" id="SM00355">
    <property type="entry name" value="ZnF_C2H2"/>
    <property type="match status" value="3"/>
</dbReference>
<evidence type="ECO:0000313" key="11">
    <source>
        <dbReference type="Proteomes" id="UP000593567"/>
    </source>
</evidence>
<dbReference type="InterPro" id="IPR013087">
    <property type="entry name" value="Znf_C2H2_type"/>
</dbReference>
<keyword evidence="5" id="KW-0862">Zinc</keyword>
<evidence type="ECO:0000256" key="3">
    <source>
        <dbReference type="ARBA" id="ARBA00022737"/>
    </source>
</evidence>
<feature type="domain" description="C2H2-type" evidence="9">
    <location>
        <begin position="286"/>
        <end position="315"/>
    </location>
</feature>
<dbReference type="EMBL" id="VXIV02000185">
    <property type="protein sequence ID" value="KAF6040058.1"/>
    <property type="molecule type" value="Genomic_DNA"/>
</dbReference>
<dbReference type="PROSITE" id="PS00028">
    <property type="entry name" value="ZINC_FINGER_C2H2_1"/>
    <property type="match status" value="3"/>
</dbReference>
<evidence type="ECO:0000256" key="8">
    <source>
        <dbReference type="SAM" id="MobiDB-lite"/>
    </source>
</evidence>
<keyword evidence="2" id="KW-0479">Metal-binding</keyword>
<keyword evidence="6" id="KW-0539">Nucleus</keyword>
<evidence type="ECO:0000313" key="10">
    <source>
        <dbReference type="EMBL" id="KAF6040058.1"/>
    </source>
</evidence>